<feature type="binding site" evidence="5">
    <location>
        <position position="115"/>
    </location>
    <ligand>
        <name>biotin</name>
        <dbReference type="ChEBI" id="CHEBI:57586"/>
    </ligand>
</feature>
<proteinExistence type="inferred from homology"/>
<dbReference type="GO" id="GO:0004077">
    <property type="term" value="F:biotin--[biotin carboxyl-carrier protein] ligase activity"/>
    <property type="evidence" value="ECO:0007669"/>
    <property type="project" value="UniProtKB-UniRule"/>
</dbReference>
<feature type="DNA-binding region" description="H-T-H motif" evidence="5">
    <location>
        <begin position="18"/>
        <end position="37"/>
    </location>
</feature>
<feature type="domain" description="BPL/LPL catalytic" evidence="6">
    <location>
        <begin position="78"/>
        <end position="258"/>
    </location>
</feature>
<dbReference type="NCBIfam" id="TIGR00121">
    <property type="entry name" value="birA_ligase"/>
    <property type="match status" value="1"/>
</dbReference>
<evidence type="ECO:0000313" key="7">
    <source>
        <dbReference type="EMBL" id="PHU38646.1"/>
    </source>
</evidence>
<reference evidence="7 8" key="2">
    <citation type="submission" date="2017-10" db="EMBL/GenBank/DDBJ databases">
        <authorList>
            <person name="Banno H."/>
            <person name="Chua N.-H."/>
        </authorList>
    </citation>
    <scope>NUCLEOTIDE SEQUENCE [LARGE SCALE GENOMIC DNA]</scope>
    <source>
        <strain evidence="7 8">JK623</strain>
    </source>
</reference>
<keyword evidence="8" id="KW-1185">Reference proteome</keyword>
<dbReference type="Pfam" id="PF03099">
    <property type="entry name" value="BPL_LplA_LipB"/>
    <property type="match status" value="1"/>
</dbReference>
<comment type="function">
    <text evidence="5">Acts both as a biotin--[acetyl-CoA-carboxylase] ligase and a repressor.</text>
</comment>
<keyword evidence="4 5" id="KW-0092">Biotin</keyword>
<keyword evidence="3 5" id="KW-0067">ATP-binding</keyword>
<dbReference type="CDD" id="cd16442">
    <property type="entry name" value="BPL"/>
    <property type="match status" value="1"/>
</dbReference>
<keyword evidence="2 5" id="KW-0547">Nucleotide-binding</keyword>
<dbReference type="GO" id="GO:0003677">
    <property type="term" value="F:DNA binding"/>
    <property type="evidence" value="ECO:0007669"/>
    <property type="project" value="UniProtKB-UniRule"/>
</dbReference>
<dbReference type="InterPro" id="IPR003142">
    <property type="entry name" value="BPL_C"/>
</dbReference>
<gene>
    <name evidence="5" type="primary">birA</name>
    <name evidence="7" type="ORF">CSX02_01490</name>
</gene>
<dbReference type="Gene3D" id="2.30.30.100">
    <property type="match status" value="1"/>
</dbReference>
<keyword evidence="5" id="KW-0678">Repressor</keyword>
<evidence type="ECO:0000313" key="8">
    <source>
        <dbReference type="Proteomes" id="UP000224563"/>
    </source>
</evidence>
<keyword evidence="1 5" id="KW-0436">Ligase</keyword>
<dbReference type="InterPro" id="IPR013196">
    <property type="entry name" value="HTH_11"/>
</dbReference>
<dbReference type="Gene3D" id="1.10.10.10">
    <property type="entry name" value="Winged helix-like DNA-binding domain superfamily/Winged helix DNA-binding domain"/>
    <property type="match status" value="1"/>
</dbReference>
<reference evidence="7 8" key="1">
    <citation type="submission" date="2017-10" db="EMBL/GenBank/DDBJ databases">
        <title>Resolving the taxonomy of Roseburia spp., Eubacterium rectale and Agathobacter spp. through phylogenomic analysis.</title>
        <authorList>
            <person name="Sheridan P.O."/>
            <person name="Walker A.W."/>
            <person name="Duncan S.H."/>
            <person name="Scott K.P."/>
            <person name="Toole P.W.O."/>
            <person name="Luis P."/>
            <person name="Flint H.J."/>
        </authorList>
    </citation>
    <scope>NUCLEOTIDE SEQUENCE [LARGE SCALE GENOMIC DNA]</scope>
    <source>
        <strain evidence="7 8">JK623</strain>
    </source>
</reference>
<dbReference type="InterPro" id="IPR030855">
    <property type="entry name" value="Bifunct_BirA"/>
</dbReference>
<dbReference type="InterPro" id="IPR008988">
    <property type="entry name" value="Transcriptional_repressor_C"/>
</dbReference>
<keyword evidence="5" id="KW-0805">Transcription regulation</keyword>
<keyword evidence="5" id="KW-0238">DNA-binding</keyword>
<dbReference type="Pfam" id="PF02237">
    <property type="entry name" value="BPL_C"/>
    <property type="match status" value="1"/>
</dbReference>
<evidence type="ECO:0000256" key="4">
    <source>
        <dbReference type="ARBA" id="ARBA00023267"/>
    </source>
</evidence>
<protein>
    <recommendedName>
        <fullName evidence="5">Bifunctional ligase/repressor BirA</fullName>
    </recommendedName>
    <alternativeName>
        <fullName evidence="5">Biotin--[acetyl-CoA-carboxylase] ligase</fullName>
        <ecNumber evidence="5">6.3.4.15</ecNumber>
    </alternativeName>
    <alternativeName>
        <fullName evidence="5">Biotin--protein ligase</fullName>
    </alternativeName>
    <alternativeName>
        <fullName evidence="5">Biotin-[acetyl-CoA carboxylase] synthetase</fullName>
    </alternativeName>
</protein>
<dbReference type="SUPFAM" id="SSF55681">
    <property type="entry name" value="Class II aaRS and biotin synthetases"/>
    <property type="match status" value="1"/>
</dbReference>
<accession>A0A2G3E5U2</accession>
<dbReference type="InterPro" id="IPR036388">
    <property type="entry name" value="WH-like_DNA-bd_sf"/>
</dbReference>
<name>A0A2G3E5U2_9FIRM</name>
<dbReference type="AlphaFoldDB" id="A0A2G3E5U2"/>
<dbReference type="SUPFAM" id="SSF46785">
    <property type="entry name" value="Winged helix' DNA-binding domain"/>
    <property type="match status" value="1"/>
</dbReference>
<dbReference type="GO" id="GO:0009249">
    <property type="term" value="P:protein lipoylation"/>
    <property type="evidence" value="ECO:0007669"/>
    <property type="project" value="UniProtKB-ARBA"/>
</dbReference>
<feature type="binding site" evidence="5">
    <location>
        <position position="187"/>
    </location>
    <ligand>
        <name>biotin</name>
        <dbReference type="ChEBI" id="CHEBI:57586"/>
    </ligand>
</feature>
<comment type="caution">
    <text evidence="7">The sequence shown here is derived from an EMBL/GenBank/DDBJ whole genome shotgun (WGS) entry which is preliminary data.</text>
</comment>
<sequence>MKTKIIAKLHEREGFVSSQELCDEFNVSRTAVWKVINQLKEQGYEIEAVPRKGYRLLESPDRMTAAEIRAAITRPTGEMGNEILSFDTIDSTNTKAAELATAGQPSGLLVVSEEQTSGKGRRGRSWSSPFGKGIFMTLMIKPDIQPNHASMLTLVAALAIAKAIGRMTEQADVKIKWPNDIVVNGKKVVGILTEMSAQIDYINHIVIGIGINVHNEDFPEEIKETATSLYRETGVHFKRAQIIAAFLEEFYHDYQIYLQTEDLTALEQEYNACLINCNRQVRVLDPKGEFEGIARGINPQGELLVETTDSNGNTCVRPIASGEVSVRGIYGYV</sequence>
<dbReference type="RefSeq" id="WP_031542604.1">
    <property type="nucleotide sequence ID" value="NZ_JANSWH010000068.1"/>
</dbReference>
<dbReference type="InterPro" id="IPR045864">
    <property type="entry name" value="aa-tRNA-synth_II/BPL/LPL"/>
</dbReference>
<dbReference type="GO" id="GO:0006355">
    <property type="term" value="P:regulation of DNA-templated transcription"/>
    <property type="evidence" value="ECO:0007669"/>
    <property type="project" value="UniProtKB-UniRule"/>
</dbReference>
<dbReference type="Proteomes" id="UP000224563">
    <property type="component" value="Unassembled WGS sequence"/>
</dbReference>
<evidence type="ECO:0000259" key="6">
    <source>
        <dbReference type="PROSITE" id="PS51733"/>
    </source>
</evidence>
<dbReference type="EC" id="6.3.4.15" evidence="5"/>
<dbReference type="GO" id="GO:0005737">
    <property type="term" value="C:cytoplasm"/>
    <property type="evidence" value="ECO:0007669"/>
    <property type="project" value="TreeGrafter"/>
</dbReference>
<feature type="binding site" evidence="5">
    <location>
        <begin position="91"/>
        <end position="93"/>
    </location>
    <ligand>
        <name>biotin</name>
        <dbReference type="ChEBI" id="CHEBI:57586"/>
    </ligand>
</feature>
<dbReference type="InterPro" id="IPR004408">
    <property type="entry name" value="Biotin_CoA_COase_ligase"/>
</dbReference>
<dbReference type="PROSITE" id="PS51733">
    <property type="entry name" value="BPL_LPL_CATALYTIC"/>
    <property type="match status" value="1"/>
</dbReference>
<dbReference type="InterPro" id="IPR036390">
    <property type="entry name" value="WH_DNA-bd_sf"/>
</dbReference>
<evidence type="ECO:0000256" key="3">
    <source>
        <dbReference type="ARBA" id="ARBA00022840"/>
    </source>
</evidence>
<dbReference type="PANTHER" id="PTHR12835:SF5">
    <property type="entry name" value="BIOTIN--PROTEIN LIGASE"/>
    <property type="match status" value="1"/>
</dbReference>
<evidence type="ECO:0000256" key="2">
    <source>
        <dbReference type="ARBA" id="ARBA00022741"/>
    </source>
</evidence>
<evidence type="ECO:0000256" key="5">
    <source>
        <dbReference type="HAMAP-Rule" id="MF_00978"/>
    </source>
</evidence>
<dbReference type="Gene3D" id="3.30.930.10">
    <property type="entry name" value="Bira Bifunctional Protein, Domain 2"/>
    <property type="match status" value="1"/>
</dbReference>
<dbReference type="EMBL" id="PDYG01000004">
    <property type="protein sequence ID" value="PHU38646.1"/>
    <property type="molecule type" value="Genomic_DNA"/>
</dbReference>
<organism evidence="7 8">
    <name type="scientific">Agathobacter ruminis</name>
    <dbReference type="NCBI Taxonomy" id="1712665"/>
    <lineage>
        <taxon>Bacteria</taxon>
        <taxon>Bacillati</taxon>
        <taxon>Bacillota</taxon>
        <taxon>Clostridia</taxon>
        <taxon>Lachnospirales</taxon>
        <taxon>Lachnospiraceae</taxon>
        <taxon>Agathobacter</taxon>
    </lineage>
</organism>
<dbReference type="InterPro" id="IPR004143">
    <property type="entry name" value="BPL_LPL_catalytic"/>
</dbReference>
<comment type="similarity">
    <text evidence="5">Belongs to the biotin--protein ligase family.</text>
</comment>
<dbReference type="SUPFAM" id="SSF50037">
    <property type="entry name" value="C-terminal domain of transcriptional repressors"/>
    <property type="match status" value="1"/>
</dbReference>
<dbReference type="GO" id="GO:0005524">
    <property type="term" value="F:ATP binding"/>
    <property type="evidence" value="ECO:0007669"/>
    <property type="project" value="UniProtKB-UniRule"/>
</dbReference>
<keyword evidence="5" id="KW-0804">Transcription</keyword>
<dbReference type="GO" id="GO:0016740">
    <property type="term" value="F:transferase activity"/>
    <property type="evidence" value="ECO:0007669"/>
    <property type="project" value="UniProtKB-ARBA"/>
</dbReference>
<comment type="caution">
    <text evidence="5">Lacks conserved residue(s) required for the propagation of feature annotation.</text>
</comment>
<evidence type="ECO:0000256" key="1">
    <source>
        <dbReference type="ARBA" id="ARBA00022598"/>
    </source>
</evidence>
<comment type="catalytic activity">
    <reaction evidence="5">
        <text>biotin + L-lysyl-[protein] + ATP = N(6)-biotinyl-L-lysyl-[protein] + AMP + diphosphate + H(+)</text>
        <dbReference type="Rhea" id="RHEA:11756"/>
        <dbReference type="Rhea" id="RHEA-COMP:9752"/>
        <dbReference type="Rhea" id="RHEA-COMP:10505"/>
        <dbReference type="ChEBI" id="CHEBI:15378"/>
        <dbReference type="ChEBI" id="CHEBI:29969"/>
        <dbReference type="ChEBI" id="CHEBI:30616"/>
        <dbReference type="ChEBI" id="CHEBI:33019"/>
        <dbReference type="ChEBI" id="CHEBI:57586"/>
        <dbReference type="ChEBI" id="CHEBI:83144"/>
        <dbReference type="ChEBI" id="CHEBI:456215"/>
        <dbReference type="EC" id="6.3.4.15"/>
    </reaction>
</comment>
<dbReference type="Pfam" id="PF08279">
    <property type="entry name" value="HTH_11"/>
    <property type="match status" value="1"/>
</dbReference>
<dbReference type="HAMAP" id="MF_00978">
    <property type="entry name" value="Bifunct_BirA"/>
    <property type="match status" value="1"/>
</dbReference>
<dbReference type="PANTHER" id="PTHR12835">
    <property type="entry name" value="BIOTIN PROTEIN LIGASE"/>
    <property type="match status" value="1"/>
</dbReference>